<dbReference type="SMART" id="SM00044">
    <property type="entry name" value="CYCc"/>
    <property type="match status" value="1"/>
</dbReference>
<dbReference type="GO" id="GO:0035556">
    <property type="term" value="P:intracellular signal transduction"/>
    <property type="evidence" value="ECO:0007669"/>
    <property type="project" value="InterPro"/>
</dbReference>
<gene>
    <name evidence="21" type="ORF">ABWT76_005884</name>
</gene>
<evidence type="ECO:0000256" key="2">
    <source>
        <dbReference type="ARBA" id="ARBA00004370"/>
    </source>
</evidence>
<feature type="transmembrane region" description="Helical" evidence="18">
    <location>
        <begin position="273"/>
        <end position="297"/>
    </location>
</feature>
<protein>
    <recommendedName>
        <fullName evidence="4">Adenylate cyclase</fullName>
        <ecNumber evidence="3">4.6.1.1</ecNumber>
    </recommendedName>
    <alternativeName>
        <fullName evidence="14">ATP pyrophosphate-lyase</fullName>
    </alternativeName>
    <alternativeName>
        <fullName evidence="15">Adenylyl cyclase</fullName>
    </alternativeName>
</protein>
<evidence type="ECO:0000259" key="20">
    <source>
        <dbReference type="PROSITE" id="PS50885"/>
    </source>
</evidence>
<dbReference type="SUPFAM" id="SSF55073">
    <property type="entry name" value="Nucleotide cyclase"/>
    <property type="match status" value="1"/>
</dbReference>
<dbReference type="GO" id="GO:0004016">
    <property type="term" value="F:adenylate cyclase activity"/>
    <property type="evidence" value="ECO:0007669"/>
    <property type="project" value="UniProtKB-EC"/>
</dbReference>
<name>A0AAU8JEA9_9CYAN</name>
<evidence type="ECO:0000256" key="11">
    <source>
        <dbReference type="ARBA" id="ARBA00022998"/>
    </source>
</evidence>
<sequence length="563" mass="63474">MNIRQKTLLLISLTLSGLIAVIIIIFYEIFIKSFTQIEKQNTEKNVERVQEYLSERLNELNSTTKDWARWDDTYNFVKAPNKTYQDKNLFPSAFETLQINLMFFYNSQNKSVLNLAYDFEGGEFVPVSPELNKYLTPNSILLNHKTDQDELTGLLLVQQGFLLIASLPILTSEQTGPRSGTLIMGRLINQSKVEEIAQRTKLSLIFHRVDQITPDLMGVFQELTKETKPPKIIVEPINQDNIAGYSILKDVNGQPIILLQVTLNRDIYRQGNVALLSLIIALLIVGVSFELITIILIDRLILKRLICLSQDVINIGFTNDFDLRVQIQGQDELTNFAGTINWMLDELQKEKHKTEKLLLNVLPHSIAEKLKNNQGIIADNFDDVTILFADLVGFTSLAGRLSPLDVVNFLNNIFSSFDRLAEKYGLEKIKTIGDAYMVASGLPNPRPDHAEAIANMALEMQGIIREISQGQSESFTMRIGINTGRVVAGVIGTKKFSYDLWGDAVNVASRMESSGEPGKIQVSETTYEVLKDKYIFQNRGLISVKGKGEMLTYWLIGEKSDLP</sequence>
<keyword evidence="12 18" id="KW-0472">Membrane</keyword>
<evidence type="ECO:0000256" key="17">
    <source>
        <dbReference type="RuleBase" id="RU000405"/>
    </source>
</evidence>
<dbReference type="PROSITE" id="PS50885">
    <property type="entry name" value="HAMP"/>
    <property type="match status" value="1"/>
</dbReference>
<dbReference type="AlphaFoldDB" id="A0AAU8JEA9"/>
<evidence type="ECO:0000256" key="3">
    <source>
        <dbReference type="ARBA" id="ARBA00012201"/>
    </source>
</evidence>
<dbReference type="GO" id="GO:0006171">
    <property type="term" value="P:cAMP biosynthetic process"/>
    <property type="evidence" value="ECO:0007669"/>
    <property type="project" value="UniProtKB-KW"/>
</dbReference>
<evidence type="ECO:0000256" key="6">
    <source>
        <dbReference type="ARBA" id="ARBA00022723"/>
    </source>
</evidence>
<keyword evidence="6" id="KW-0479">Metal-binding</keyword>
<evidence type="ECO:0000256" key="10">
    <source>
        <dbReference type="ARBA" id="ARBA00022989"/>
    </source>
</evidence>
<dbReference type="Pfam" id="PF00211">
    <property type="entry name" value="Guanylate_cyc"/>
    <property type="match status" value="1"/>
</dbReference>
<dbReference type="Gene3D" id="3.30.70.1230">
    <property type="entry name" value="Nucleotide cyclase"/>
    <property type="match status" value="1"/>
</dbReference>
<evidence type="ECO:0000256" key="15">
    <source>
        <dbReference type="ARBA" id="ARBA00032637"/>
    </source>
</evidence>
<evidence type="ECO:0000256" key="7">
    <source>
        <dbReference type="ARBA" id="ARBA00022741"/>
    </source>
</evidence>
<dbReference type="CDD" id="cd07302">
    <property type="entry name" value="CHD"/>
    <property type="match status" value="1"/>
</dbReference>
<dbReference type="PROSITE" id="PS00452">
    <property type="entry name" value="GUANYLATE_CYCLASE_1"/>
    <property type="match status" value="1"/>
</dbReference>
<reference evidence="21" key="1">
    <citation type="submission" date="2024-07" db="EMBL/GenBank/DDBJ databases">
        <authorList>
            <person name="Kim Y.J."/>
            <person name="Jeong J.Y."/>
        </authorList>
    </citation>
    <scope>NUCLEOTIDE SEQUENCE</scope>
    <source>
        <strain evidence="21">GIHE-MW2</strain>
    </source>
</reference>
<dbReference type="InterPro" id="IPR001054">
    <property type="entry name" value="A/G_cyclase"/>
</dbReference>
<proteinExistence type="inferred from homology"/>
<dbReference type="InterPro" id="IPR050401">
    <property type="entry name" value="Cyclic_nucleotide_synthase"/>
</dbReference>
<evidence type="ECO:0000259" key="19">
    <source>
        <dbReference type="PROSITE" id="PS50125"/>
    </source>
</evidence>
<keyword evidence="9" id="KW-0460">Magnesium</keyword>
<dbReference type="InterPro" id="IPR007892">
    <property type="entry name" value="CHASE4"/>
</dbReference>
<evidence type="ECO:0000256" key="16">
    <source>
        <dbReference type="ARBA" id="ARBA00064436"/>
    </source>
</evidence>
<dbReference type="EMBL" id="CP159837">
    <property type="protein sequence ID" value="XCM37076.1"/>
    <property type="molecule type" value="Genomic_DNA"/>
</dbReference>
<feature type="domain" description="HAMP" evidence="20">
    <location>
        <begin position="299"/>
        <end position="352"/>
    </location>
</feature>
<dbReference type="RefSeq" id="WP_190876777.1">
    <property type="nucleotide sequence ID" value="NZ_CP159837.1"/>
</dbReference>
<dbReference type="PROSITE" id="PS50125">
    <property type="entry name" value="GUANYLATE_CYCLASE_2"/>
    <property type="match status" value="1"/>
</dbReference>
<feature type="domain" description="Guanylate cyclase" evidence="19">
    <location>
        <begin position="385"/>
        <end position="512"/>
    </location>
</feature>
<keyword evidence="7" id="KW-0547">Nucleotide-binding</keyword>
<organism evidence="21">
    <name type="scientific">Planktothricoides raciborskii GIHE-MW2</name>
    <dbReference type="NCBI Taxonomy" id="2792601"/>
    <lineage>
        <taxon>Bacteria</taxon>
        <taxon>Bacillati</taxon>
        <taxon>Cyanobacteriota</taxon>
        <taxon>Cyanophyceae</taxon>
        <taxon>Oscillatoriophycideae</taxon>
        <taxon>Oscillatoriales</taxon>
        <taxon>Oscillatoriaceae</taxon>
        <taxon>Planktothricoides</taxon>
    </lineage>
</organism>
<accession>A0AAU8JEA9</accession>
<dbReference type="GO" id="GO:0005524">
    <property type="term" value="F:ATP binding"/>
    <property type="evidence" value="ECO:0007669"/>
    <property type="project" value="UniProtKB-KW"/>
</dbReference>
<evidence type="ECO:0000256" key="1">
    <source>
        <dbReference type="ARBA" id="ARBA00001593"/>
    </source>
</evidence>
<keyword evidence="10 18" id="KW-1133">Transmembrane helix</keyword>
<evidence type="ECO:0000256" key="8">
    <source>
        <dbReference type="ARBA" id="ARBA00022840"/>
    </source>
</evidence>
<dbReference type="PANTHER" id="PTHR11920:SF335">
    <property type="entry name" value="GUANYLATE CYCLASE"/>
    <property type="match status" value="1"/>
</dbReference>
<dbReference type="InterPro" id="IPR003660">
    <property type="entry name" value="HAMP_dom"/>
</dbReference>
<dbReference type="Pfam" id="PF05228">
    <property type="entry name" value="CHASE4"/>
    <property type="match status" value="1"/>
</dbReference>
<dbReference type="GO" id="GO:0005886">
    <property type="term" value="C:plasma membrane"/>
    <property type="evidence" value="ECO:0007669"/>
    <property type="project" value="UniProtKB-ARBA"/>
</dbReference>
<evidence type="ECO:0000256" key="13">
    <source>
        <dbReference type="ARBA" id="ARBA00023239"/>
    </source>
</evidence>
<evidence type="ECO:0000256" key="14">
    <source>
        <dbReference type="ARBA" id="ARBA00032597"/>
    </source>
</evidence>
<evidence type="ECO:0000256" key="12">
    <source>
        <dbReference type="ARBA" id="ARBA00023136"/>
    </source>
</evidence>
<dbReference type="InterPro" id="IPR018297">
    <property type="entry name" value="A/G_cyclase_CS"/>
</dbReference>
<comment type="subcellular location">
    <subcellularLocation>
        <location evidence="2">Membrane</location>
    </subcellularLocation>
</comment>
<dbReference type="FunFam" id="3.30.70.1230:FF:000033">
    <property type="entry name" value="Adenylate cyclase"/>
    <property type="match status" value="1"/>
</dbReference>
<keyword evidence="5 18" id="KW-0812">Transmembrane</keyword>
<dbReference type="EC" id="4.6.1.1" evidence="3"/>
<comment type="catalytic activity">
    <reaction evidence="1">
        <text>ATP = 3',5'-cyclic AMP + diphosphate</text>
        <dbReference type="Rhea" id="RHEA:15389"/>
        <dbReference type="ChEBI" id="CHEBI:30616"/>
        <dbReference type="ChEBI" id="CHEBI:33019"/>
        <dbReference type="ChEBI" id="CHEBI:58165"/>
        <dbReference type="EC" id="4.6.1.1"/>
    </reaction>
</comment>
<keyword evidence="8" id="KW-0067">ATP-binding</keyword>
<evidence type="ECO:0000256" key="18">
    <source>
        <dbReference type="SAM" id="Phobius"/>
    </source>
</evidence>
<dbReference type="PANTHER" id="PTHR11920">
    <property type="entry name" value="GUANYLYL CYCLASE"/>
    <property type="match status" value="1"/>
</dbReference>
<comment type="subunit">
    <text evidence="16">Homodimer. Can also exist as monomer.</text>
</comment>
<feature type="transmembrane region" description="Helical" evidence="18">
    <location>
        <begin position="7"/>
        <end position="30"/>
    </location>
</feature>
<dbReference type="InterPro" id="IPR029787">
    <property type="entry name" value="Nucleotide_cyclase"/>
</dbReference>
<dbReference type="GO" id="GO:0046872">
    <property type="term" value="F:metal ion binding"/>
    <property type="evidence" value="ECO:0007669"/>
    <property type="project" value="UniProtKB-KW"/>
</dbReference>
<comment type="similarity">
    <text evidence="17">Belongs to the adenylyl cyclase class-4/guanylyl cyclase family.</text>
</comment>
<evidence type="ECO:0000256" key="9">
    <source>
        <dbReference type="ARBA" id="ARBA00022842"/>
    </source>
</evidence>
<evidence type="ECO:0000256" key="5">
    <source>
        <dbReference type="ARBA" id="ARBA00022692"/>
    </source>
</evidence>
<keyword evidence="13 17" id="KW-0456">Lyase</keyword>
<evidence type="ECO:0000313" key="21">
    <source>
        <dbReference type="EMBL" id="XCM37076.1"/>
    </source>
</evidence>
<dbReference type="CDD" id="cd06225">
    <property type="entry name" value="HAMP"/>
    <property type="match status" value="1"/>
</dbReference>
<keyword evidence="11" id="KW-0115">cAMP biosynthesis</keyword>
<evidence type="ECO:0000256" key="4">
    <source>
        <dbReference type="ARBA" id="ARBA00021420"/>
    </source>
</evidence>